<dbReference type="Pfam" id="PF01554">
    <property type="entry name" value="MatE"/>
    <property type="match status" value="2"/>
</dbReference>
<keyword evidence="2" id="KW-0813">Transport</keyword>
<reference evidence="12" key="1">
    <citation type="journal article" date="2012" name="Stand. Genomic Sci.">
        <title>Permanent draft genome sequence of the gliding predator Saprospira grandis strain Sa g1 (= HR1).</title>
        <authorList>
            <person name="Mavromatis K."/>
            <person name="Chertkov O."/>
            <person name="Lapidus A."/>
            <person name="Nolan M."/>
            <person name="Lucas S."/>
            <person name="Tice H."/>
            <person name="Del Rio T.G."/>
            <person name="Cheng J.F."/>
            <person name="Han C."/>
            <person name="Tapia R."/>
            <person name="Bruce D."/>
            <person name="Goodwin L.A."/>
            <person name="Pitluck S."/>
            <person name="Huntemann M."/>
            <person name="Liolios K."/>
            <person name="Pagani I."/>
            <person name="Ivanova N."/>
            <person name="Mikhailova N."/>
            <person name="Pati A."/>
            <person name="Chen A."/>
            <person name="Palaniappan K."/>
            <person name="Land M."/>
            <person name="Brambilla E.M."/>
            <person name="Rohde M."/>
            <person name="Spring S."/>
            <person name="Goker M."/>
            <person name="Detter J.C."/>
            <person name="Bristow J."/>
            <person name="Eisen J.A."/>
            <person name="Markowitz V."/>
            <person name="Hugenholtz P."/>
            <person name="Kyrpides N.C."/>
            <person name="Klenk H.P."/>
            <person name="Woyke T."/>
        </authorList>
    </citation>
    <scope>NUCLEOTIDE SEQUENCE [LARGE SCALE GENOMIC DNA]</scope>
    <source>
        <strain evidence="12">DSM 2844</strain>
    </source>
</reference>
<name>J1I5V3_9BACT</name>
<keyword evidence="4" id="KW-1003">Cell membrane</keyword>
<evidence type="ECO:0000256" key="7">
    <source>
        <dbReference type="ARBA" id="ARBA00023065"/>
    </source>
</evidence>
<feature type="transmembrane region" description="Helical" evidence="10">
    <location>
        <begin position="88"/>
        <end position="112"/>
    </location>
</feature>
<keyword evidence="5 10" id="KW-0812">Transmembrane</keyword>
<evidence type="ECO:0000256" key="3">
    <source>
        <dbReference type="ARBA" id="ARBA00022449"/>
    </source>
</evidence>
<evidence type="ECO:0000256" key="2">
    <source>
        <dbReference type="ARBA" id="ARBA00022448"/>
    </source>
</evidence>
<feature type="transmembrane region" description="Helical" evidence="10">
    <location>
        <begin position="240"/>
        <end position="258"/>
    </location>
</feature>
<sequence>MITYKRIFQISMPIMVGSAVQNLITLTDTIFLGRVGKVELGAIGLVGVFYLLITSIGYSFTKAGQIMIARRIGADQEKEIGPQVHAMGIFAFLLALLMFFLLAFGSRTFFGWFVTDPDIYEACIAYLDYRCYGVFFSYLGVAFVAMYTGLARTTVIIYNAVVMGVANTILNYGLIFGHFGLPEMGISGAALASTLAEVLAFGVFIIYVLLDKKCHDYQLFKWPELDIELIKAQLRLSGPIVLQSIASVGSWFVFFALIEQLGQKELAVSNIIRAAYMIYMIPAWGFSSGINTIVSQLIGQEQSSSVMTAIYKTAILCFVVTMLVTSSVVIAPDYILRIGTDDPVLIREASKLVWVLVTLITLYSFSTIYFNGLVGTGATKQSLLIQVSSVLLYMLYAYIVVGVFRASLEWAWMTETVYWIACLAASAWYLRSQKWVKIKI</sequence>
<dbReference type="PANTHER" id="PTHR43298">
    <property type="entry name" value="MULTIDRUG RESISTANCE PROTEIN NORM-RELATED"/>
    <property type="match status" value="1"/>
</dbReference>
<dbReference type="InterPro" id="IPR048279">
    <property type="entry name" value="MdtK-like"/>
</dbReference>
<feature type="transmembrane region" description="Helical" evidence="10">
    <location>
        <begin position="185"/>
        <end position="210"/>
    </location>
</feature>
<keyword evidence="8 10" id="KW-0472">Membrane</keyword>
<feature type="transmembrane region" description="Helical" evidence="10">
    <location>
        <begin position="383"/>
        <end position="404"/>
    </location>
</feature>
<dbReference type="EMBL" id="JH719942">
    <property type="protein sequence ID" value="EJF54125.1"/>
    <property type="molecule type" value="Genomic_DNA"/>
</dbReference>
<organism evidence="11 12">
    <name type="scientific">Saprospira grandis DSM 2844</name>
    <dbReference type="NCBI Taxonomy" id="694433"/>
    <lineage>
        <taxon>Bacteria</taxon>
        <taxon>Pseudomonadati</taxon>
        <taxon>Bacteroidota</taxon>
        <taxon>Saprospiria</taxon>
        <taxon>Saprospirales</taxon>
        <taxon>Saprospiraceae</taxon>
        <taxon>Saprospira</taxon>
    </lineage>
</organism>
<feature type="transmembrane region" description="Helical" evidence="10">
    <location>
        <begin position="12"/>
        <end position="34"/>
    </location>
</feature>
<feature type="transmembrane region" description="Helical" evidence="10">
    <location>
        <begin position="310"/>
        <end position="332"/>
    </location>
</feature>
<dbReference type="Proteomes" id="UP000005113">
    <property type="component" value="Unassembled WGS sequence"/>
</dbReference>
<feature type="transmembrane region" description="Helical" evidence="10">
    <location>
        <begin position="410"/>
        <end position="430"/>
    </location>
</feature>
<evidence type="ECO:0000256" key="8">
    <source>
        <dbReference type="ARBA" id="ARBA00023136"/>
    </source>
</evidence>
<dbReference type="InterPro" id="IPR002528">
    <property type="entry name" value="MATE_fam"/>
</dbReference>
<feature type="transmembrane region" description="Helical" evidence="10">
    <location>
        <begin position="157"/>
        <end position="179"/>
    </location>
</feature>
<evidence type="ECO:0000313" key="11">
    <source>
        <dbReference type="EMBL" id="EJF54125.1"/>
    </source>
</evidence>
<dbReference type="PANTHER" id="PTHR43298:SF2">
    <property type="entry name" value="FMN_FAD EXPORTER YEEO-RELATED"/>
    <property type="match status" value="1"/>
</dbReference>
<dbReference type="AlphaFoldDB" id="J1I5V3"/>
<keyword evidence="3" id="KW-0050">Antiport</keyword>
<evidence type="ECO:0000256" key="6">
    <source>
        <dbReference type="ARBA" id="ARBA00022989"/>
    </source>
</evidence>
<accession>J1I5V3</accession>
<feature type="transmembrane region" description="Helical" evidence="10">
    <location>
        <begin position="132"/>
        <end position="150"/>
    </location>
</feature>
<comment type="subcellular location">
    <subcellularLocation>
        <location evidence="1">Cell membrane</location>
        <topology evidence="1">Multi-pass membrane protein</topology>
    </subcellularLocation>
</comment>
<feature type="transmembrane region" description="Helical" evidence="10">
    <location>
        <begin position="278"/>
        <end position="298"/>
    </location>
</feature>
<evidence type="ECO:0000256" key="10">
    <source>
        <dbReference type="SAM" id="Phobius"/>
    </source>
</evidence>
<evidence type="ECO:0000313" key="12">
    <source>
        <dbReference type="Proteomes" id="UP000005113"/>
    </source>
</evidence>
<evidence type="ECO:0000256" key="1">
    <source>
        <dbReference type="ARBA" id="ARBA00004651"/>
    </source>
</evidence>
<feature type="transmembrane region" description="Helical" evidence="10">
    <location>
        <begin position="352"/>
        <end position="371"/>
    </location>
</feature>
<evidence type="ECO:0000256" key="4">
    <source>
        <dbReference type="ARBA" id="ARBA00022475"/>
    </source>
</evidence>
<gene>
    <name evidence="11" type="ORF">SapgrDRAFT_2466</name>
</gene>
<dbReference type="GO" id="GO:0042910">
    <property type="term" value="F:xenobiotic transmembrane transporter activity"/>
    <property type="evidence" value="ECO:0007669"/>
    <property type="project" value="InterPro"/>
</dbReference>
<dbReference type="NCBIfam" id="TIGR00797">
    <property type="entry name" value="matE"/>
    <property type="match status" value="1"/>
</dbReference>
<feature type="transmembrane region" description="Helical" evidence="10">
    <location>
        <begin position="40"/>
        <end position="61"/>
    </location>
</feature>
<dbReference type="GO" id="GO:0005886">
    <property type="term" value="C:plasma membrane"/>
    <property type="evidence" value="ECO:0007669"/>
    <property type="project" value="UniProtKB-SubCell"/>
</dbReference>
<dbReference type="HOGENOM" id="CLU_012893_6_5_10"/>
<keyword evidence="6 10" id="KW-1133">Transmembrane helix</keyword>
<protein>
    <recommendedName>
        <fullName evidence="9">Multidrug-efflux transporter</fullName>
    </recommendedName>
</protein>
<dbReference type="InterPro" id="IPR050222">
    <property type="entry name" value="MATE_MdtK"/>
</dbReference>
<dbReference type="GO" id="GO:0006811">
    <property type="term" value="P:monoatomic ion transport"/>
    <property type="evidence" value="ECO:0007669"/>
    <property type="project" value="UniProtKB-KW"/>
</dbReference>
<dbReference type="RefSeq" id="WP_002659857.1">
    <property type="nucleotide sequence ID" value="NZ_JH719942.1"/>
</dbReference>
<evidence type="ECO:0000256" key="5">
    <source>
        <dbReference type="ARBA" id="ARBA00022692"/>
    </source>
</evidence>
<dbReference type="CDD" id="cd13133">
    <property type="entry name" value="MATE_like_7"/>
    <property type="match status" value="1"/>
</dbReference>
<dbReference type="PIRSF" id="PIRSF006603">
    <property type="entry name" value="DinF"/>
    <property type="match status" value="1"/>
</dbReference>
<keyword evidence="7" id="KW-0406">Ion transport</keyword>
<proteinExistence type="predicted"/>
<evidence type="ECO:0000256" key="9">
    <source>
        <dbReference type="ARBA" id="ARBA00031636"/>
    </source>
</evidence>
<dbReference type="GO" id="GO:0015297">
    <property type="term" value="F:antiporter activity"/>
    <property type="evidence" value="ECO:0007669"/>
    <property type="project" value="UniProtKB-KW"/>
</dbReference>